<comment type="caution">
    <text evidence="2">The sequence shown here is derived from an EMBL/GenBank/DDBJ whole genome shotgun (WGS) entry which is preliminary data.</text>
</comment>
<organism evidence="2 3">
    <name type="scientific">Fusarium gaditjirri</name>
    <dbReference type="NCBI Taxonomy" id="282569"/>
    <lineage>
        <taxon>Eukaryota</taxon>
        <taxon>Fungi</taxon>
        <taxon>Dikarya</taxon>
        <taxon>Ascomycota</taxon>
        <taxon>Pezizomycotina</taxon>
        <taxon>Sordariomycetes</taxon>
        <taxon>Hypocreomycetidae</taxon>
        <taxon>Hypocreales</taxon>
        <taxon>Nectriaceae</taxon>
        <taxon>Fusarium</taxon>
        <taxon>Fusarium nisikadoi species complex</taxon>
    </lineage>
</organism>
<feature type="compositionally biased region" description="Polar residues" evidence="1">
    <location>
        <begin position="344"/>
        <end position="373"/>
    </location>
</feature>
<dbReference type="EMBL" id="JABFAI010000284">
    <property type="protein sequence ID" value="KAF4947581.1"/>
    <property type="molecule type" value="Genomic_DNA"/>
</dbReference>
<proteinExistence type="predicted"/>
<evidence type="ECO:0000313" key="2">
    <source>
        <dbReference type="EMBL" id="KAF4947581.1"/>
    </source>
</evidence>
<dbReference type="Proteomes" id="UP000604273">
    <property type="component" value="Unassembled WGS sequence"/>
</dbReference>
<name>A0A8H4WRQ6_9HYPO</name>
<feature type="region of interest" description="Disordered" evidence="1">
    <location>
        <begin position="225"/>
        <end position="260"/>
    </location>
</feature>
<feature type="region of interest" description="Disordered" evidence="1">
    <location>
        <begin position="301"/>
        <end position="322"/>
    </location>
</feature>
<evidence type="ECO:0000313" key="3">
    <source>
        <dbReference type="Proteomes" id="UP000604273"/>
    </source>
</evidence>
<feature type="region of interest" description="Disordered" evidence="1">
    <location>
        <begin position="1"/>
        <end position="35"/>
    </location>
</feature>
<dbReference type="OrthoDB" id="3564303at2759"/>
<accession>A0A8H4WRQ6</accession>
<evidence type="ECO:0000256" key="1">
    <source>
        <dbReference type="SAM" id="MobiDB-lite"/>
    </source>
</evidence>
<dbReference type="AlphaFoldDB" id="A0A8H4WRQ6"/>
<protein>
    <submittedName>
        <fullName evidence="2">Uncharacterized protein</fullName>
    </submittedName>
</protein>
<reference evidence="2" key="1">
    <citation type="journal article" date="2020" name="BMC Genomics">
        <title>Correction to: Identification and distribution of gene clusters required for synthesis of sphingolipid metabolism inhibitors in diverse species of the filamentous fungus Fusarium.</title>
        <authorList>
            <person name="Kim H.S."/>
            <person name="Lohmar J.M."/>
            <person name="Busman M."/>
            <person name="Brown D.W."/>
            <person name="Naumann T.A."/>
            <person name="Divon H.H."/>
            <person name="Lysoe E."/>
            <person name="Uhlig S."/>
            <person name="Proctor R.H."/>
        </authorList>
    </citation>
    <scope>NUCLEOTIDE SEQUENCE</scope>
    <source>
        <strain evidence="2">NRRL 45417</strain>
    </source>
</reference>
<gene>
    <name evidence="2" type="ORF">FGADI_10312</name>
</gene>
<sequence length="373" mass="42495">MNPGNTEPRPDQSPQPGHGANKRRRGKERRDGPRYPQKKVAVPAFECPFCKLDPLRYVECRRCRLTRLWDVIQHIQRQHLILQVTLGPDKNQTLREEEITFYCANCRCLFYGKDAEDKLELHMNQEIPCQKANIEQSGVILLREFAALKSVVQLCPRECEIERYFIIWDYCFPERPHPPSPYIEIIRPLPQVLSIRQEEPQSVQVLPQGETNSVVRRPVDVIHRTSSAPTQTRSRPPVPRQVRPNIVQRVPRPNQDSTTYMPSNPAFPSQALQPQMQIFGRNPDLLAAGYLATPSVSQRHNSSLLNDTLPTNSAPSPTSGFVPYTTYENNTVDYGYSAAPSAEYPTSSFQWEDQGQDYSNAYGNDAGPSSSKY</sequence>
<reference evidence="2" key="2">
    <citation type="submission" date="2020-05" db="EMBL/GenBank/DDBJ databases">
        <authorList>
            <person name="Kim H.-S."/>
            <person name="Proctor R.H."/>
            <person name="Brown D.W."/>
        </authorList>
    </citation>
    <scope>NUCLEOTIDE SEQUENCE</scope>
    <source>
        <strain evidence="2">NRRL 45417</strain>
    </source>
</reference>
<feature type="region of interest" description="Disordered" evidence="1">
    <location>
        <begin position="335"/>
        <end position="373"/>
    </location>
</feature>
<feature type="compositionally biased region" description="Polar residues" evidence="1">
    <location>
        <begin position="301"/>
        <end position="319"/>
    </location>
</feature>
<feature type="compositionally biased region" description="Low complexity" evidence="1">
    <location>
        <begin position="240"/>
        <end position="254"/>
    </location>
</feature>
<keyword evidence="3" id="KW-1185">Reference proteome</keyword>